<dbReference type="Proteomes" id="UP000655868">
    <property type="component" value="Unassembled WGS sequence"/>
</dbReference>
<keyword evidence="8" id="KW-1185">Reference proteome</keyword>
<sequence length="387" mass="40863">MMRVAIWWREQSGPAKFRLYAQLTLPVAIAAVVVLASIVSAAVPLAAAGIVVSGIAAILAVQAQPDLAAWSTSALRRWALPVGTSILIAVWLACVAAIYLGTDESDGDAIRSTGLICALLLAQSVVPFLRYRWWIVVGIGIATGAALGSSLAGGVRLAALTAALAAVIVASTLLTRWGLQIVEDLDRAKTIEAQLQVAEERLRFARDLHDVVGRGFSAIAVKSELAATLSRSGAADRAATEMEDVRHLAVESMNRMRDLVRGYRDINLEGEVAGARSLLAAAGCQLTIEGDPTRIPAQFHEVTAWVVREGTTNIVKHSAATTATMTFGGAGMSLRNNGVSVKSRSARDPAQQSGLRGLAERLATVGAVLNTTATGDHFVLEIRWEKS</sequence>
<dbReference type="PANTHER" id="PTHR24421:SF63">
    <property type="entry name" value="SENSOR HISTIDINE KINASE DESK"/>
    <property type="match status" value="1"/>
</dbReference>
<dbReference type="PANTHER" id="PTHR24421">
    <property type="entry name" value="NITRATE/NITRITE SENSOR PROTEIN NARX-RELATED"/>
    <property type="match status" value="1"/>
</dbReference>
<feature type="transmembrane region" description="Helical" evidence="5">
    <location>
        <begin position="133"/>
        <end position="151"/>
    </location>
</feature>
<keyword evidence="4" id="KW-0175">Coiled coil</keyword>
<organism evidence="7 8">
    <name type="scientific">Antrihabitans stalagmiti</name>
    <dbReference type="NCBI Taxonomy" id="2799499"/>
    <lineage>
        <taxon>Bacteria</taxon>
        <taxon>Bacillati</taxon>
        <taxon>Actinomycetota</taxon>
        <taxon>Actinomycetes</taxon>
        <taxon>Mycobacteriales</taxon>
        <taxon>Nocardiaceae</taxon>
        <taxon>Antrihabitans</taxon>
    </lineage>
</organism>
<dbReference type="GO" id="GO:0000155">
    <property type="term" value="F:phosphorelay sensor kinase activity"/>
    <property type="evidence" value="ECO:0007669"/>
    <property type="project" value="InterPro"/>
</dbReference>
<dbReference type="AlphaFoldDB" id="A0A934NLB7"/>
<dbReference type="InterPro" id="IPR011712">
    <property type="entry name" value="Sig_transdc_His_kin_sub3_dim/P"/>
</dbReference>
<gene>
    <name evidence="7" type="ORF">JGU71_00335</name>
</gene>
<evidence type="ECO:0000256" key="5">
    <source>
        <dbReference type="SAM" id="Phobius"/>
    </source>
</evidence>
<dbReference type="GO" id="GO:0016020">
    <property type="term" value="C:membrane"/>
    <property type="evidence" value="ECO:0007669"/>
    <property type="project" value="InterPro"/>
</dbReference>
<proteinExistence type="predicted"/>
<keyword evidence="1" id="KW-0808">Transferase</keyword>
<reference evidence="7" key="1">
    <citation type="submission" date="2020-12" db="EMBL/GenBank/DDBJ databases">
        <title>Antrihabitans popcorni sp. nov. and Antrihabitans auranticaus sp. nov., isolated from a larva cave.</title>
        <authorList>
            <person name="Lee S.D."/>
            <person name="Kim I.S."/>
        </authorList>
    </citation>
    <scope>NUCLEOTIDE SEQUENCE</scope>
    <source>
        <strain evidence="7">YC3-6</strain>
    </source>
</reference>
<dbReference type="Pfam" id="PF07730">
    <property type="entry name" value="HisKA_3"/>
    <property type="match status" value="1"/>
</dbReference>
<dbReference type="InterPro" id="IPR050482">
    <property type="entry name" value="Sensor_HK_TwoCompSys"/>
</dbReference>
<feature type="transmembrane region" description="Helical" evidence="5">
    <location>
        <begin position="82"/>
        <end position="102"/>
    </location>
</feature>
<dbReference type="Gene3D" id="3.30.565.10">
    <property type="entry name" value="Histidine kinase-like ATPase, C-terminal domain"/>
    <property type="match status" value="1"/>
</dbReference>
<feature type="transmembrane region" description="Helical" evidence="5">
    <location>
        <begin position="20"/>
        <end position="39"/>
    </location>
</feature>
<keyword evidence="3" id="KW-0902">Two-component regulatory system</keyword>
<feature type="transmembrane region" description="Helical" evidence="5">
    <location>
        <begin position="45"/>
        <end position="61"/>
    </location>
</feature>
<feature type="coiled-coil region" evidence="4">
    <location>
        <begin position="181"/>
        <end position="208"/>
    </location>
</feature>
<name>A0A934NLB7_9NOCA</name>
<accession>A0A934NLB7</accession>
<evidence type="ECO:0000256" key="1">
    <source>
        <dbReference type="ARBA" id="ARBA00022679"/>
    </source>
</evidence>
<keyword evidence="5" id="KW-0812">Transmembrane</keyword>
<evidence type="ECO:0000256" key="3">
    <source>
        <dbReference type="ARBA" id="ARBA00023012"/>
    </source>
</evidence>
<evidence type="ECO:0000313" key="8">
    <source>
        <dbReference type="Proteomes" id="UP000655868"/>
    </source>
</evidence>
<dbReference type="InterPro" id="IPR036890">
    <property type="entry name" value="HATPase_C_sf"/>
</dbReference>
<feature type="transmembrane region" description="Helical" evidence="5">
    <location>
        <begin position="157"/>
        <end position="179"/>
    </location>
</feature>
<keyword evidence="5" id="KW-0472">Membrane</keyword>
<protein>
    <submittedName>
        <fullName evidence="7">Histidine kinase</fullName>
    </submittedName>
</protein>
<evidence type="ECO:0000259" key="6">
    <source>
        <dbReference type="Pfam" id="PF07730"/>
    </source>
</evidence>
<feature type="transmembrane region" description="Helical" evidence="5">
    <location>
        <begin position="108"/>
        <end position="126"/>
    </location>
</feature>
<feature type="domain" description="Signal transduction histidine kinase subgroup 3 dimerisation and phosphoacceptor" evidence="6">
    <location>
        <begin position="200"/>
        <end position="265"/>
    </location>
</feature>
<evidence type="ECO:0000256" key="4">
    <source>
        <dbReference type="SAM" id="Coils"/>
    </source>
</evidence>
<dbReference type="GO" id="GO:0046983">
    <property type="term" value="F:protein dimerization activity"/>
    <property type="evidence" value="ECO:0007669"/>
    <property type="project" value="InterPro"/>
</dbReference>
<keyword evidence="5" id="KW-1133">Transmembrane helix</keyword>
<comment type="caution">
    <text evidence="7">The sequence shown here is derived from an EMBL/GenBank/DDBJ whole genome shotgun (WGS) entry which is preliminary data.</text>
</comment>
<evidence type="ECO:0000256" key="2">
    <source>
        <dbReference type="ARBA" id="ARBA00022777"/>
    </source>
</evidence>
<dbReference type="Gene3D" id="1.20.5.1930">
    <property type="match status" value="1"/>
</dbReference>
<keyword evidence="2 7" id="KW-0418">Kinase</keyword>
<evidence type="ECO:0000313" key="7">
    <source>
        <dbReference type="EMBL" id="MBJ8337318.1"/>
    </source>
</evidence>
<dbReference type="EMBL" id="JAEMNV010000001">
    <property type="protein sequence ID" value="MBJ8337318.1"/>
    <property type="molecule type" value="Genomic_DNA"/>
</dbReference>